<evidence type="ECO:0008006" key="3">
    <source>
        <dbReference type="Google" id="ProtNLM"/>
    </source>
</evidence>
<accession>A0A8H6ZF71</accession>
<name>A0A8H6ZF71_9AGAR</name>
<dbReference type="Proteomes" id="UP000623467">
    <property type="component" value="Unassembled WGS sequence"/>
</dbReference>
<dbReference type="AlphaFoldDB" id="A0A8H6ZF71"/>
<reference evidence="1" key="1">
    <citation type="submission" date="2020-05" db="EMBL/GenBank/DDBJ databases">
        <title>Mycena genomes resolve the evolution of fungal bioluminescence.</title>
        <authorList>
            <person name="Tsai I.J."/>
        </authorList>
    </citation>
    <scope>NUCLEOTIDE SEQUENCE</scope>
    <source>
        <strain evidence="1">160909Yilan</strain>
    </source>
</reference>
<proteinExistence type="predicted"/>
<dbReference type="EMBL" id="JACAZH010000001">
    <property type="protein sequence ID" value="KAF7377880.1"/>
    <property type="molecule type" value="Genomic_DNA"/>
</dbReference>
<comment type="caution">
    <text evidence="1">The sequence shown here is derived from an EMBL/GenBank/DDBJ whole genome shotgun (WGS) entry which is preliminary data.</text>
</comment>
<evidence type="ECO:0000313" key="2">
    <source>
        <dbReference type="Proteomes" id="UP000623467"/>
    </source>
</evidence>
<gene>
    <name evidence="1" type="ORF">MSAN_00211600</name>
</gene>
<evidence type="ECO:0000313" key="1">
    <source>
        <dbReference type="EMBL" id="KAF7377880.1"/>
    </source>
</evidence>
<organism evidence="1 2">
    <name type="scientific">Mycena sanguinolenta</name>
    <dbReference type="NCBI Taxonomy" id="230812"/>
    <lineage>
        <taxon>Eukaryota</taxon>
        <taxon>Fungi</taxon>
        <taxon>Dikarya</taxon>
        <taxon>Basidiomycota</taxon>
        <taxon>Agaricomycotina</taxon>
        <taxon>Agaricomycetes</taxon>
        <taxon>Agaricomycetidae</taxon>
        <taxon>Agaricales</taxon>
        <taxon>Marasmiineae</taxon>
        <taxon>Mycenaceae</taxon>
        <taxon>Mycena</taxon>
    </lineage>
</organism>
<protein>
    <recommendedName>
        <fullName evidence="3">F-box domain-containing protein</fullName>
    </recommendedName>
</protein>
<keyword evidence="2" id="KW-1185">Reference proteome</keyword>
<dbReference type="OrthoDB" id="3190489at2759"/>
<sequence length="415" mass="46851">MELSMLPTELIHTISGHLELPDQLFLCRTNHRLYAICVKWIYRVLDLKSPVQLLRCCKTIIARPEAAVSVLEFKIDCFPRYTLKSFHTTLQSAAIRMENLRVIAIYSRRLFPSIADMVFPRLTGCNIPLLLDSASSYSFLRRNPTIESTIIIPALDQSIQNHLHHIQPVHMPKLRHFLGPEIAACAVVPGSPLSTLRILWLSKPPMGYSRGLGAVASSTAEPRELTNVILSWDPALLRAIAMHTPRIECLNIRGQYLSGLTTEKKDFLSAMDATLRSLTCLKDLVIFDDTPFDRVADELESEFDRVRRWGDICPSLMRVTITDGFTAWKRFYEIWVPWDCFATDLESVECLKWFITKTVVSPELPSFYRILADNFAGVAGMRVLEEAVERGEAVPAFDILPTEGGGTVISFPSNP</sequence>